<sequence>MRETNTDLPENLLRWVAAQGQGNLSRLERHVARREAWVVDIARGDGSTLECFLRIDRNPREGSNVSLRREASICNALRPLDIPVPALLAWNEEYHAALFSREVGRADIHALDDQQQQRSVMENFIDIIAQLHQLEIAELGLDEVLGGPPDTPARCALDDVDHQLEQFSRFLAHYNDPLISYGVQWLRRYVPTQVSRVSLVQGDTGPVNFLFEKHRVTAVVDWEWGHWGDPMEDLGNICVREFWNPSGGLQGLFRRYEKISGIPYHRFAAQYYRVQQNVRGMIPIHVACQHLPSGQSLAWYLCYRYVGDRATCEALADAMEIPIDRPELPAEVAPGRFAQAVSGYLRDDIAPELQGAFARSRADDMEILVECMDRVHRYGETLRAIECDEVSLLLDRPIDDYAVAMEQLNTAILSAKLDDETLLPYLARRAYRDEWLYAPVTRLYPDRRWSALD</sequence>
<accession>A0ABT3T455</accession>
<name>A0ABT3T455_9GAMM</name>
<keyword evidence="3" id="KW-1185">Reference proteome</keyword>
<dbReference type="SUPFAM" id="SSF56112">
    <property type="entry name" value="Protein kinase-like (PK-like)"/>
    <property type="match status" value="1"/>
</dbReference>
<proteinExistence type="predicted"/>
<gene>
    <name evidence="2" type="ORF">EYC82_06735</name>
</gene>
<dbReference type="EMBL" id="SHNO01000001">
    <property type="protein sequence ID" value="MCX2977047.1"/>
    <property type="molecule type" value="Genomic_DNA"/>
</dbReference>
<dbReference type="InterPro" id="IPR002575">
    <property type="entry name" value="Aminoglycoside_PTrfase"/>
</dbReference>
<evidence type="ECO:0000259" key="1">
    <source>
        <dbReference type="Pfam" id="PF01636"/>
    </source>
</evidence>
<dbReference type="RefSeq" id="WP_279248775.1">
    <property type="nucleotide sequence ID" value="NZ_SHNO01000001.1"/>
</dbReference>
<dbReference type="PANTHER" id="PTHR21310:SF57">
    <property type="entry name" value="BLR2944 PROTEIN"/>
    <property type="match status" value="1"/>
</dbReference>
<evidence type="ECO:0000313" key="2">
    <source>
        <dbReference type="EMBL" id="MCX2977047.1"/>
    </source>
</evidence>
<protein>
    <submittedName>
        <fullName evidence="2">Phosphotransferase family protein</fullName>
    </submittedName>
</protein>
<dbReference type="Pfam" id="PF01636">
    <property type="entry name" value="APH"/>
    <property type="match status" value="1"/>
</dbReference>
<dbReference type="CDD" id="cd05154">
    <property type="entry name" value="ACAD10_11_N-like"/>
    <property type="match status" value="1"/>
</dbReference>
<dbReference type="Proteomes" id="UP001143304">
    <property type="component" value="Unassembled WGS sequence"/>
</dbReference>
<dbReference type="InterPro" id="IPR011009">
    <property type="entry name" value="Kinase-like_dom_sf"/>
</dbReference>
<dbReference type="InterPro" id="IPR051678">
    <property type="entry name" value="AGP_Transferase"/>
</dbReference>
<evidence type="ECO:0000313" key="3">
    <source>
        <dbReference type="Proteomes" id="UP001143304"/>
    </source>
</evidence>
<comment type="caution">
    <text evidence="2">The sequence shown here is derived from an EMBL/GenBank/DDBJ whole genome shotgun (WGS) entry which is preliminary data.</text>
</comment>
<dbReference type="InterPro" id="IPR041726">
    <property type="entry name" value="ACAD10_11_N"/>
</dbReference>
<feature type="domain" description="Aminoglycoside phosphotransferase" evidence="1">
    <location>
        <begin position="50"/>
        <end position="260"/>
    </location>
</feature>
<reference evidence="2" key="1">
    <citation type="submission" date="2019-02" db="EMBL/GenBank/DDBJ databases">
        <authorList>
            <person name="Li S.-H."/>
        </authorList>
    </citation>
    <scope>NUCLEOTIDE SEQUENCE</scope>
    <source>
        <strain evidence="2">IMCC11814</strain>
    </source>
</reference>
<dbReference type="PANTHER" id="PTHR21310">
    <property type="entry name" value="AMINOGLYCOSIDE PHOSPHOTRANSFERASE-RELATED-RELATED"/>
    <property type="match status" value="1"/>
</dbReference>
<dbReference type="Gene3D" id="3.90.1200.10">
    <property type="match status" value="1"/>
</dbReference>
<organism evidence="2 3">
    <name type="scientific">Candidatus Marimicrobium litorale</name>
    <dbReference type="NCBI Taxonomy" id="2518991"/>
    <lineage>
        <taxon>Bacteria</taxon>
        <taxon>Pseudomonadati</taxon>
        <taxon>Pseudomonadota</taxon>
        <taxon>Gammaproteobacteria</taxon>
        <taxon>Cellvibrionales</taxon>
        <taxon>Halieaceae</taxon>
        <taxon>Marimicrobium</taxon>
    </lineage>
</organism>